<proteinExistence type="predicted"/>
<dbReference type="InParanoid" id="A0A2R5G2T9"/>
<evidence type="ECO:0000313" key="2">
    <source>
        <dbReference type="EMBL" id="GBG24048.1"/>
    </source>
</evidence>
<evidence type="ECO:0000256" key="1">
    <source>
        <dbReference type="SAM" id="MobiDB-lite"/>
    </source>
</evidence>
<dbReference type="AlphaFoldDB" id="A0A2R5G2T9"/>
<organism evidence="2 3">
    <name type="scientific">Hondaea fermentalgiana</name>
    <dbReference type="NCBI Taxonomy" id="2315210"/>
    <lineage>
        <taxon>Eukaryota</taxon>
        <taxon>Sar</taxon>
        <taxon>Stramenopiles</taxon>
        <taxon>Bigyra</taxon>
        <taxon>Labyrinthulomycetes</taxon>
        <taxon>Thraustochytrida</taxon>
        <taxon>Thraustochytriidae</taxon>
        <taxon>Hondaea</taxon>
    </lineage>
</organism>
<keyword evidence="3" id="KW-1185">Reference proteome</keyword>
<name>A0A2R5G2T9_9STRA</name>
<comment type="caution">
    <text evidence="2">The sequence shown here is derived from an EMBL/GenBank/DDBJ whole genome shotgun (WGS) entry which is preliminary data.</text>
</comment>
<protein>
    <submittedName>
        <fullName evidence="2">Uncharacterized protein</fullName>
    </submittedName>
</protein>
<dbReference type="Proteomes" id="UP000241890">
    <property type="component" value="Unassembled WGS sequence"/>
</dbReference>
<reference evidence="2 3" key="1">
    <citation type="submission" date="2017-12" db="EMBL/GenBank/DDBJ databases">
        <title>Sequencing, de novo assembly and annotation of complete genome of a new Thraustochytrid species, strain FCC1311.</title>
        <authorList>
            <person name="Sedici K."/>
            <person name="Godart F."/>
            <person name="Aiese Cigliano R."/>
            <person name="Sanseverino W."/>
            <person name="Barakat M."/>
            <person name="Ortet P."/>
            <person name="Marechal E."/>
            <person name="Cagnac O."/>
            <person name="Amato A."/>
        </authorList>
    </citation>
    <scope>NUCLEOTIDE SEQUENCE [LARGE SCALE GENOMIC DNA]</scope>
</reference>
<accession>A0A2R5G2T9</accession>
<gene>
    <name evidence="2" type="ORF">FCC1311_002662</name>
</gene>
<evidence type="ECO:0000313" key="3">
    <source>
        <dbReference type="Proteomes" id="UP000241890"/>
    </source>
</evidence>
<feature type="region of interest" description="Disordered" evidence="1">
    <location>
        <begin position="15"/>
        <end position="56"/>
    </location>
</feature>
<dbReference type="EMBL" id="BEYU01000003">
    <property type="protein sequence ID" value="GBG24048.1"/>
    <property type="molecule type" value="Genomic_DNA"/>
</dbReference>
<sequence>MLASLKASDRAINSAATRIHGMSSDSDSDENGDFNNGVEGLTGGLKQAKTSEPVRNQDAYQRYMKLKNLYDAKFH</sequence>